<feature type="region of interest" description="Disordered" evidence="1">
    <location>
        <begin position="30"/>
        <end position="57"/>
    </location>
</feature>
<proteinExistence type="predicted"/>
<organism evidence="3 4">
    <name type="scientific">Chromatocurvus halotolerans</name>
    <dbReference type="NCBI Taxonomy" id="1132028"/>
    <lineage>
        <taxon>Bacteria</taxon>
        <taxon>Pseudomonadati</taxon>
        <taxon>Pseudomonadota</taxon>
        <taxon>Gammaproteobacteria</taxon>
        <taxon>Cellvibrionales</taxon>
        <taxon>Halieaceae</taxon>
        <taxon>Chromatocurvus</taxon>
    </lineage>
</organism>
<keyword evidence="3" id="KW-0808">Transferase</keyword>
<dbReference type="GO" id="GO:0016301">
    <property type="term" value="F:kinase activity"/>
    <property type="evidence" value="ECO:0007669"/>
    <property type="project" value="UniProtKB-KW"/>
</dbReference>
<evidence type="ECO:0000259" key="2">
    <source>
        <dbReference type="Pfam" id="PF01636"/>
    </source>
</evidence>
<dbReference type="OrthoDB" id="179763at2"/>
<dbReference type="EMBL" id="SLWX01000005">
    <property type="protein sequence ID" value="TCO76173.1"/>
    <property type="molecule type" value="Genomic_DNA"/>
</dbReference>
<dbReference type="RefSeq" id="WP_117315499.1">
    <property type="nucleotide sequence ID" value="NZ_QQSW01000003.1"/>
</dbReference>
<dbReference type="AlphaFoldDB" id="A0A4R2KQZ3"/>
<comment type="caution">
    <text evidence="3">The sequence shown here is derived from an EMBL/GenBank/DDBJ whole genome shotgun (WGS) entry which is preliminary data.</text>
</comment>
<dbReference type="InterPro" id="IPR002575">
    <property type="entry name" value="Aminoglycoside_PTrfase"/>
</dbReference>
<evidence type="ECO:0000256" key="1">
    <source>
        <dbReference type="SAM" id="MobiDB-lite"/>
    </source>
</evidence>
<sequence length="311" mass="33160">MTTAPKPASSRSAVRLQAALQDSLRLVNKRRGDWSPAPGAGPVTLGGPLSPGGTSNHSFRVHAGDETLVLRIDGVNPARNAIHRDTEFRLHAAAAAAGLAPAPRFHDADAGVLLVDYLEPDSLPPLSQPADVAQLLRAIHSLQVADAPRLSLTARVAHYEALLRPRCGAATGILMQVIAPPLRQACQALDADAAAGVICHNDLTPANRLYHRGRLYALDWEYAACGSCWFDLAVASEGPFAATALLQAYLQRPVSVAESALFRDARRVARYLELLWFACNAAIDEPQLQDGLRDLSARLADPTPAGTCRAI</sequence>
<name>A0A4R2KQZ3_9GAMM</name>
<dbReference type="Pfam" id="PF01636">
    <property type="entry name" value="APH"/>
    <property type="match status" value="1"/>
</dbReference>
<gene>
    <name evidence="3" type="ORF">EV688_105134</name>
</gene>
<dbReference type="SUPFAM" id="SSF56112">
    <property type="entry name" value="Protein kinase-like (PK-like)"/>
    <property type="match status" value="1"/>
</dbReference>
<evidence type="ECO:0000313" key="4">
    <source>
        <dbReference type="Proteomes" id="UP000294980"/>
    </source>
</evidence>
<feature type="domain" description="Aminoglycoside phosphotransferase" evidence="2">
    <location>
        <begin position="51"/>
        <end position="250"/>
    </location>
</feature>
<dbReference type="Gene3D" id="3.90.1200.10">
    <property type="match status" value="1"/>
</dbReference>
<reference evidence="3 4" key="1">
    <citation type="submission" date="2019-03" db="EMBL/GenBank/DDBJ databases">
        <title>Genomic Encyclopedia of Type Strains, Phase IV (KMG-IV): sequencing the most valuable type-strain genomes for metagenomic binning, comparative biology and taxonomic classification.</title>
        <authorList>
            <person name="Goeker M."/>
        </authorList>
    </citation>
    <scope>NUCLEOTIDE SEQUENCE [LARGE SCALE GENOMIC DNA]</scope>
    <source>
        <strain evidence="3 4">DSM 23344</strain>
    </source>
</reference>
<dbReference type="Gene3D" id="3.30.200.20">
    <property type="entry name" value="Phosphorylase Kinase, domain 1"/>
    <property type="match status" value="1"/>
</dbReference>
<keyword evidence="3" id="KW-0418">Kinase</keyword>
<dbReference type="InterPro" id="IPR011009">
    <property type="entry name" value="Kinase-like_dom_sf"/>
</dbReference>
<evidence type="ECO:0000313" key="3">
    <source>
        <dbReference type="EMBL" id="TCO76173.1"/>
    </source>
</evidence>
<dbReference type="Proteomes" id="UP000294980">
    <property type="component" value="Unassembled WGS sequence"/>
</dbReference>
<keyword evidence="4" id="KW-1185">Reference proteome</keyword>
<accession>A0A4R2KQZ3</accession>
<protein>
    <submittedName>
        <fullName evidence="3">Thiamine kinase-like enzyme</fullName>
    </submittedName>
</protein>